<reference evidence="2 3" key="1">
    <citation type="submission" date="2023-11" db="EMBL/GenBank/DDBJ databases">
        <authorList>
            <person name="Okamura Y."/>
        </authorList>
    </citation>
    <scope>NUCLEOTIDE SEQUENCE [LARGE SCALE GENOMIC DNA]</scope>
</reference>
<dbReference type="AlphaFoldDB" id="A0AAV1IYT7"/>
<proteinExistence type="predicted"/>
<sequence>MISNMVKLVFKTYLVLTYCSLAISSEEDSNLIERKRVSGEILSRQKRYLMFPEGSSFQMVICEQNHGYLQLGNIVWFANTAALAWELPSDPKYFHIFKEHEKDFIQNRNGVSKSIYLLDEAGKVLSKIPYHKKFIVNPAFAKRSVAEDSNVDRSLMHEKQKNASYLQDLDSNSVEFHRNERKDLYQKIEGFLRTLGLNGQECVLRMLCETGQGRPQQGTFFEEIMRATFTFPQGTISTDHLYDKAHTSQDDCGILYPNCEIALSHIN</sequence>
<evidence type="ECO:0000313" key="3">
    <source>
        <dbReference type="Proteomes" id="UP001497472"/>
    </source>
</evidence>
<accession>A0AAV1IYT7</accession>
<dbReference type="PANTHER" id="PTHR21398">
    <property type="entry name" value="AGAP007094-PA"/>
    <property type="match status" value="1"/>
</dbReference>
<protein>
    <submittedName>
        <fullName evidence="2">Uncharacterized protein</fullName>
    </submittedName>
</protein>
<feature type="signal peptide" evidence="1">
    <location>
        <begin position="1"/>
        <end position="22"/>
    </location>
</feature>
<dbReference type="PANTHER" id="PTHR21398:SF1">
    <property type="entry name" value="FI03705P"/>
    <property type="match status" value="1"/>
</dbReference>
<evidence type="ECO:0000313" key="2">
    <source>
        <dbReference type="EMBL" id="CAK1542047.1"/>
    </source>
</evidence>
<dbReference type="Proteomes" id="UP001497472">
    <property type="component" value="Unassembled WGS sequence"/>
</dbReference>
<dbReference type="InterPro" id="IPR006631">
    <property type="entry name" value="DM4_12"/>
</dbReference>
<keyword evidence="3" id="KW-1185">Reference proteome</keyword>
<organism evidence="2 3">
    <name type="scientific">Leptosia nina</name>
    <dbReference type="NCBI Taxonomy" id="320188"/>
    <lineage>
        <taxon>Eukaryota</taxon>
        <taxon>Metazoa</taxon>
        <taxon>Ecdysozoa</taxon>
        <taxon>Arthropoda</taxon>
        <taxon>Hexapoda</taxon>
        <taxon>Insecta</taxon>
        <taxon>Pterygota</taxon>
        <taxon>Neoptera</taxon>
        <taxon>Endopterygota</taxon>
        <taxon>Lepidoptera</taxon>
        <taxon>Glossata</taxon>
        <taxon>Ditrysia</taxon>
        <taxon>Papilionoidea</taxon>
        <taxon>Pieridae</taxon>
        <taxon>Pierinae</taxon>
        <taxon>Leptosia</taxon>
    </lineage>
</organism>
<comment type="caution">
    <text evidence="2">The sequence shown here is derived from an EMBL/GenBank/DDBJ whole genome shotgun (WGS) entry which is preliminary data.</text>
</comment>
<feature type="chain" id="PRO_5043471820" evidence="1">
    <location>
        <begin position="23"/>
        <end position="267"/>
    </location>
</feature>
<dbReference type="EMBL" id="CAVLEF010000003">
    <property type="protein sequence ID" value="CAK1542047.1"/>
    <property type="molecule type" value="Genomic_DNA"/>
</dbReference>
<gene>
    <name evidence="2" type="ORF">LNINA_LOCUS1981</name>
</gene>
<evidence type="ECO:0000256" key="1">
    <source>
        <dbReference type="SAM" id="SignalP"/>
    </source>
</evidence>
<name>A0AAV1IYT7_9NEOP</name>
<keyword evidence="1" id="KW-0732">Signal</keyword>
<dbReference type="SMART" id="SM00718">
    <property type="entry name" value="DM4_12"/>
    <property type="match status" value="1"/>
</dbReference>
<dbReference type="Pfam" id="PF07841">
    <property type="entry name" value="DM4_12"/>
    <property type="match status" value="1"/>
</dbReference>